<feature type="region of interest" description="Disordered" evidence="22">
    <location>
        <begin position="447"/>
        <end position="506"/>
    </location>
</feature>
<dbReference type="GO" id="GO:0008800">
    <property type="term" value="F:beta-lactamase activity"/>
    <property type="evidence" value="ECO:0007669"/>
    <property type="project" value="UniProtKB-EC"/>
</dbReference>
<feature type="region of interest" description="Disordered" evidence="22">
    <location>
        <begin position="370"/>
        <end position="394"/>
    </location>
</feature>
<name>A0AAW0MEK3_9GOBI</name>
<dbReference type="EC" id="3.5.2.6" evidence="6"/>
<keyword evidence="12" id="KW-0378">Hydrolase</keyword>
<comment type="subcellular location">
    <subcellularLocation>
        <location evidence="4">Chromosome</location>
        <location evidence="4">Telomere</location>
    </subcellularLocation>
    <subcellularLocation>
        <location evidence="3">Cytoplasm</location>
        <location evidence="3">Cytoskeleton</location>
        <location evidence="3">Microtubule organizing center</location>
        <location evidence="3">Centrosome</location>
    </subcellularLocation>
    <subcellularLocation>
        <location evidence="2">Nucleus</location>
    </subcellularLocation>
</comment>
<comment type="similarity">
    <text evidence="5">Belongs to the DNA repair metallo-beta-lactamase (DRMBL) family.</text>
</comment>
<dbReference type="PANTHER" id="PTHR23240">
    <property type="entry name" value="DNA CROSS-LINK REPAIR PROTEIN PSO2/SNM1-RELATED"/>
    <property type="match status" value="1"/>
</dbReference>
<keyword evidence="9" id="KW-1017">Isopeptide bond</keyword>
<evidence type="ECO:0000256" key="3">
    <source>
        <dbReference type="ARBA" id="ARBA00004300"/>
    </source>
</evidence>
<feature type="compositionally biased region" description="Polar residues" evidence="22">
    <location>
        <begin position="495"/>
        <end position="506"/>
    </location>
</feature>
<keyword evidence="18" id="KW-0539">Nucleus</keyword>
<evidence type="ECO:0000256" key="21">
    <source>
        <dbReference type="ARBA" id="ARBA00042738"/>
    </source>
</evidence>
<proteinExistence type="inferred from homology"/>
<dbReference type="GO" id="GO:0005634">
    <property type="term" value="C:nucleus"/>
    <property type="evidence" value="ECO:0007669"/>
    <property type="project" value="UniProtKB-SubCell"/>
</dbReference>
<dbReference type="GO" id="GO:0003684">
    <property type="term" value="F:damaged DNA binding"/>
    <property type="evidence" value="ECO:0007669"/>
    <property type="project" value="TreeGrafter"/>
</dbReference>
<evidence type="ECO:0000256" key="1">
    <source>
        <dbReference type="ARBA" id="ARBA00001526"/>
    </source>
</evidence>
<evidence type="ECO:0000256" key="5">
    <source>
        <dbReference type="ARBA" id="ARBA00010304"/>
    </source>
</evidence>
<dbReference type="Gene3D" id="3.60.15.10">
    <property type="entry name" value="Ribonuclease Z/Hydroxyacylglutathione hydrolase-like"/>
    <property type="match status" value="1"/>
</dbReference>
<keyword evidence="16" id="KW-0234">DNA repair</keyword>
<evidence type="ECO:0000256" key="16">
    <source>
        <dbReference type="ARBA" id="ARBA00023204"/>
    </source>
</evidence>
<evidence type="ECO:0000256" key="17">
    <source>
        <dbReference type="ARBA" id="ARBA00023212"/>
    </source>
</evidence>
<gene>
    <name evidence="24" type="ORF">WMY93_030364</name>
</gene>
<dbReference type="AlphaFoldDB" id="A0AAW0MEK3"/>
<evidence type="ECO:0000256" key="2">
    <source>
        <dbReference type="ARBA" id="ARBA00004123"/>
    </source>
</evidence>
<comment type="catalytic activity">
    <reaction evidence="1">
        <text>a beta-lactam + H2O = a substituted beta-amino acid</text>
        <dbReference type="Rhea" id="RHEA:20401"/>
        <dbReference type="ChEBI" id="CHEBI:15377"/>
        <dbReference type="ChEBI" id="CHEBI:35627"/>
        <dbReference type="ChEBI" id="CHEBI:140347"/>
        <dbReference type="EC" id="3.5.2.6"/>
    </reaction>
</comment>
<dbReference type="GO" id="GO:0005813">
    <property type="term" value="C:centrosome"/>
    <property type="evidence" value="ECO:0007669"/>
    <property type="project" value="UniProtKB-SubCell"/>
</dbReference>
<protein>
    <recommendedName>
        <fullName evidence="19">5' exonuclease Apollo</fullName>
        <ecNumber evidence="6">3.5.2.6</ecNumber>
    </recommendedName>
    <alternativeName>
        <fullName evidence="20">DNA cross-link repair 1B protein</fullName>
    </alternativeName>
    <alternativeName>
        <fullName evidence="21">SNM1 homolog B</fullName>
    </alternativeName>
</protein>
<evidence type="ECO:0000256" key="10">
    <source>
        <dbReference type="ARBA" id="ARBA00022722"/>
    </source>
</evidence>
<dbReference type="InterPro" id="IPR011084">
    <property type="entry name" value="DRMBL"/>
</dbReference>
<keyword evidence="13" id="KW-0269">Exonuclease</keyword>
<dbReference type="GO" id="GO:0031848">
    <property type="term" value="P:protection from non-homologous end joining at telomere"/>
    <property type="evidence" value="ECO:0007669"/>
    <property type="project" value="UniProtKB-ARBA"/>
</dbReference>
<dbReference type="FunFam" id="3.40.50.12650:FF:000003">
    <property type="entry name" value="DNA cross-link repair 1B"/>
    <property type="match status" value="1"/>
</dbReference>
<keyword evidence="8" id="KW-0963">Cytoplasm</keyword>
<dbReference type="GO" id="GO:0036297">
    <property type="term" value="P:interstrand cross-link repair"/>
    <property type="evidence" value="ECO:0007669"/>
    <property type="project" value="TreeGrafter"/>
</dbReference>
<dbReference type="InterPro" id="IPR036866">
    <property type="entry name" value="RibonucZ/Hydroxyglut_hydro"/>
</dbReference>
<dbReference type="Pfam" id="PF07522">
    <property type="entry name" value="DRMBL"/>
    <property type="match status" value="1"/>
</dbReference>
<evidence type="ECO:0000259" key="23">
    <source>
        <dbReference type="Pfam" id="PF07522"/>
    </source>
</evidence>
<evidence type="ECO:0000256" key="20">
    <source>
        <dbReference type="ARBA" id="ARBA00041693"/>
    </source>
</evidence>
<dbReference type="GO" id="GO:0000781">
    <property type="term" value="C:chromosome, telomeric region"/>
    <property type="evidence" value="ECO:0007669"/>
    <property type="project" value="UniProtKB-SubCell"/>
</dbReference>
<evidence type="ECO:0000256" key="13">
    <source>
        <dbReference type="ARBA" id="ARBA00022839"/>
    </source>
</evidence>
<keyword evidence="25" id="KW-1185">Reference proteome</keyword>
<sequence>MNGKVIPHTPLAVDFWQIRKCPESRLFFLSHMHSDHTVGLSSTWSRPIYCSPITAKLLQLRIKVKEQWIHPLELGEPYLLPLDDIGKETMTVTLIDANHCPGAVMFLFEGYFGSILYTGDFRYTPSMLREPGLRTNTTIDVLYLDNTNCDPNRTLPSRKTATQQIKEIIRSHPDHNVLIGLYCLGKESLLVELALEFKSWVEVSVERMETLRALDLPDVFTTDRGAGRFRVVDQSQISHISMLQSNNEQPTLAILPTSRPLVSFHPNVHIVPYSDHSSYQELEDFVSALKPRSIVPILGRSVPGGLSALLPHKNYHEFLVPESVRVYMSRQSDNQQSSTKHNHLRRKLLPLLPKGVIFESPEKGPILIRNGEWQSESTQLSEEEDIDTESSDKDTDSLVFDLSKNGKQDVDLWKLNIVQTVSEEVAMSESVPFSQFSQGNFAPMKILRNPKDSLKPSRKNRRTCENNNQIINEEMDSDQQYGDGIDDSTWERESTSQQNDNDIMSGDTSVSQHCKCGLEPVSRQKLMPKSNNNAICTLSNQKVFKQQYLDKLEDDLLKNLPFSEEDLTSLPLFDRRLLISTQSHSDTVESTCASICTT</sequence>
<dbReference type="EMBL" id="JBBPFD010000491">
    <property type="protein sequence ID" value="KAK7878528.1"/>
    <property type="molecule type" value="Genomic_DNA"/>
</dbReference>
<evidence type="ECO:0000313" key="24">
    <source>
        <dbReference type="EMBL" id="KAK7878528.1"/>
    </source>
</evidence>
<comment type="caution">
    <text evidence="24">The sequence shown here is derived from an EMBL/GenBank/DDBJ whole genome shotgun (WGS) entry which is preliminary data.</text>
</comment>
<evidence type="ECO:0000256" key="22">
    <source>
        <dbReference type="SAM" id="MobiDB-lite"/>
    </source>
</evidence>
<keyword evidence="7" id="KW-0158">Chromosome</keyword>
<dbReference type="GO" id="GO:0035312">
    <property type="term" value="F:5'-3' DNA exonuclease activity"/>
    <property type="evidence" value="ECO:0007669"/>
    <property type="project" value="TreeGrafter"/>
</dbReference>
<keyword evidence="14" id="KW-0832">Ubl conjugation</keyword>
<dbReference type="FunFam" id="3.60.15.10:FF:000022">
    <property type="entry name" value="DNA cross-link repair 1B"/>
    <property type="match status" value="1"/>
</dbReference>
<keyword evidence="17" id="KW-0206">Cytoskeleton</keyword>
<evidence type="ECO:0000256" key="18">
    <source>
        <dbReference type="ARBA" id="ARBA00023242"/>
    </source>
</evidence>
<evidence type="ECO:0000256" key="6">
    <source>
        <dbReference type="ARBA" id="ARBA00012865"/>
    </source>
</evidence>
<evidence type="ECO:0000256" key="15">
    <source>
        <dbReference type="ARBA" id="ARBA00022895"/>
    </source>
</evidence>
<evidence type="ECO:0000256" key="9">
    <source>
        <dbReference type="ARBA" id="ARBA00022499"/>
    </source>
</evidence>
<evidence type="ECO:0000313" key="25">
    <source>
        <dbReference type="Proteomes" id="UP001460270"/>
    </source>
</evidence>
<organism evidence="24 25">
    <name type="scientific">Mugilogobius chulae</name>
    <name type="common">yellowstripe goby</name>
    <dbReference type="NCBI Taxonomy" id="88201"/>
    <lineage>
        <taxon>Eukaryota</taxon>
        <taxon>Metazoa</taxon>
        <taxon>Chordata</taxon>
        <taxon>Craniata</taxon>
        <taxon>Vertebrata</taxon>
        <taxon>Euteleostomi</taxon>
        <taxon>Actinopterygii</taxon>
        <taxon>Neopterygii</taxon>
        <taxon>Teleostei</taxon>
        <taxon>Neoteleostei</taxon>
        <taxon>Acanthomorphata</taxon>
        <taxon>Gobiaria</taxon>
        <taxon>Gobiiformes</taxon>
        <taxon>Gobioidei</taxon>
        <taxon>Gobiidae</taxon>
        <taxon>Gobionellinae</taxon>
        <taxon>Mugilogobius</taxon>
    </lineage>
</organism>
<dbReference type="PANTHER" id="PTHR23240:SF26">
    <property type="entry name" value="5' EXONUCLEASE APOLLO"/>
    <property type="match status" value="1"/>
</dbReference>
<evidence type="ECO:0000256" key="14">
    <source>
        <dbReference type="ARBA" id="ARBA00022843"/>
    </source>
</evidence>
<keyword evidence="15" id="KW-0779">Telomere</keyword>
<evidence type="ECO:0000256" key="19">
    <source>
        <dbReference type="ARBA" id="ARBA00039555"/>
    </source>
</evidence>
<evidence type="ECO:0000256" key="12">
    <source>
        <dbReference type="ARBA" id="ARBA00022801"/>
    </source>
</evidence>
<evidence type="ECO:0000256" key="8">
    <source>
        <dbReference type="ARBA" id="ARBA00022490"/>
    </source>
</evidence>
<dbReference type="Proteomes" id="UP001460270">
    <property type="component" value="Unassembled WGS sequence"/>
</dbReference>
<feature type="domain" description="DNA repair metallo-beta-lactamase" evidence="23">
    <location>
        <begin position="268"/>
        <end position="296"/>
    </location>
</feature>
<accession>A0AAW0MEK3</accession>
<evidence type="ECO:0000256" key="4">
    <source>
        <dbReference type="ARBA" id="ARBA00004574"/>
    </source>
</evidence>
<keyword evidence="11" id="KW-0227">DNA damage</keyword>
<reference evidence="25" key="1">
    <citation type="submission" date="2024-04" db="EMBL/GenBank/DDBJ databases">
        <title>Salinicola lusitanus LLJ914,a marine bacterium isolated from the Okinawa Trough.</title>
        <authorList>
            <person name="Li J."/>
        </authorList>
    </citation>
    <scope>NUCLEOTIDE SEQUENCE [LARGE SCALE GENOMIC DNA]</scope>
</reference>
<dbReference type="Gene3D" id="3.40.50.12650">
    <property type="match status" value="1"/>
</dbReference>
<dbReference type="CDD" id="cd16273">
    <property type="entry name" value="SNM1A-1C-like_MBL-fold"/>
    <property type="match status" value="1"/>
</dbReference>
<dbReference type="SUPFAM" id="SSF56281">
    <property type="entry name" value="Metallo-hydrolase/oxidoreductase"/>
    <property type="match status" value="1"/>
</dbReference>
<evidence type="ECO:0000256" key="11">
    <source>
        <dbReference type="ARBA" id="ARBA00022763"/>
    </source>
</evidence>
<keyword evidence="10" id="KW-0540">Nuclease</keyword>
<dbReference type="GO" id="GO:0006303">
    <property type="term" value="P:double-strand break repair via nonhomologous end joining"/>
    <property type="evidence" value="ECO:0007669"/>
    <property type="project" value="TreeGrafter"/>
</dbReference>
<evidence type="ECO:0000256" key="7">
    <source>
        <dbReference type="ARBA" id="ARBA00022454"/>
    </source>
</evidence>